<reference evidence="2 3" key="1">
    <citation type="journal article" date="2013" name="Genome Announc.">
        <title>Complete Genome Sequence of the Sesbania Symbiont and Rice Growth-Promoting Endophyte Rhizobium sp. Strain IRBG74.</title>
        <authorList>
            <person name="Crook M.B."/>
            <person name="Mitra S."/>
            <person name="Ane J.M."/>
            <person name="Sadowsky M.J."/>
            <person name="Gyaneshwar P."/>
        </authorList>
    </citation>
    <scope>NUCLEOTIDE SEQUENCE [LARGE SCALE GENOMIC DNA]</scope>
    <source>
        <strain evidence="2 3">IRBG74</strain>
    </source>
</reference>
<sequence length="21" mass="2020">MVFVPGGADGAGSQPNSDVSQ</sequence>
<organism evidence="2 3">
    <name type="scientific">Agrobacterium pusense</name>
    <dbReference type="NCBI Taxonomy" id="648995"/>
    <lineage>
        <taxon>Bacteria</taxon>
        <taxon>Pseudomonadati</taxon>
        <taxon>Pseudomonadota</taxon>
        <taxon>Alphaproteobacteria</taxon>
        <taxon>Hyphomicrobiales</taxon>
        <taxon>Rhizobiaceae</taxon>
        <taxon>Rhizobium/Agrobacterium group</taxon>
        <taxon>Agrobacterium</taxon>
    </lineage>
</organism>
<name>U4Q602_9HYPH</name>
<accession>U4Q602</accession>
<protein>
    <submittedName>
        <fullName evidence="2">Uncharacterized protein</fullName>
    </submittedName>
</protein>
<evidence type="ECO:0000313" key="3">
    <source>
        <dbReference type="Proteomes" id="UP000016944"/>
    </source>
</evidence>
<proteinExistence type="predicted"/>
<dbReference type="EMBL" id="HG518323">
    <property type="protein sequence ID" value="CDI11503.1"/>
    <property type="molecule type" value="Genomic_DNA"/>
</dbReference>
<feature type="region of interest" description="Disordered" evidence="1">
    <location>
        <begin position="1"/>
        <end position="21"/>
    </location>
</feature>
<dbReference type="HOGENOM" id="CLU_3426677_0_0_5"/>
<dbReference type="AlphaFoldDB" id="U4Q602"/>
<evidence type="ECO:0000313" key="2">
    <source>
        <dbReference type="EMBL" id="CDI11503.1"/>
    </source>
</evidence>
<dbReference type="Proteomes" id="UP000016944">
    <property type="component" value="Chromosome II"/>
</dbReference>
<evidence type="ECO:0000256" key="1">
    <source>
        <dbReference type="SAM" id="MobiDB-lite"/>
    </source>
</evidence>
<dbReference type="KEGG" id="rir:BN877_II1718"/>
<gene>
    <name evidence="2" type="ORF">BN877_II1718</name>
</gene>